<evidence type="ECO:0000313" key="2">
    <source>
        <dbReference type="EMBL" id="QRC99499.1"/>
    </source>
</evidence>
<evidence type="ECO:0000313" key="3">
    <source>
        <dbReference type="Proteomes" id="UP000663193"/>
    </source>
</evidence>
<accession>A0A7U2FAN7</accession>
<feature type="region of interest" description="Disordered" evidence="1">
    <location>
        <begin position="152"/>
        <end position="256"/>
    </location>
</feature>
<gene>
    <name evidence="2" type="ORF">JI435_144080</name>
</gene>
<evidence type="ECO:0000256" key="1">
    <source>
        <dbReference type="SAM" id="MobiDB-lite"/>
    </source>
</evidence>
<proteinExistence type="predicted"/>
<feature type="compositionally biased region" description="Basic residues" evidence="1">
    <location>
        <begin position="225"/>
        <end position="241"/>
    </location>
</feature>
<dbReference type="KEGG" id="pno:SNOG_14408"/>
<reference evidence="3" key="1">
    <citation type="journal article" date="2021" name="BMC Genomics">
        <title>Chromosome-level genome assembly and manually-curated proteome of model necrotroph Parastagonospora nodorum Sn15 reveals a genome-wide trove of candidate effector homologs, and redundancy of virulence-related functions within an accessory chromosome.</title>
        <authorList>
            <person name="Bertazzoni S."/>
            <person name="Jones D.A.B."/>
            <person name="Phan H.T."/>
            <person name="Tan K.-C."/>
            <person name="Hane J.K."/>
        </authorList>
    </citation>
    <scope>NUCLEOTIDE SEQUENCE [LARGE SCALE GENOMIC DNA]</scope>
    <source>
        <strain evidence="3">SN15 / ATCC MYA-4574 / FGSC 10173)</strain>
    </source>
</reference>
<name>A0A7U2FAN7_PHANO</name>
<dbReference type="RefSeq" id="XP_001804597.1">
    <property type="nucleotide sequence ID" value="XM_001804545.1"/>
</dbReference>
<organism evidence="2 3">
    <name type="scientific">Phaeosphaeria nodorum (strain SN15 / ATCC MYA-4574 / FGSC 10173)</name>
    <name type="common">Glume blotch fungus</name>
    <name type="synonym">Parastagonospora nodorum</name>
    <dbReference type="NCBI Taxonomy" id="321614"/>
    <lineage>
        <taxon>Eukaryota</taxon>
        <taxon>Fungi</taxon>
        <taxon>Dikarya</taxon>
        <taxon>Ascomycota</taxon>
        <taxon>Pezizomycotina</taxon>
        <taxon>Dothideomycetes</taxon>
        <taxon>Pleosporomycetidae</taxon>
        <taxon>Pleosporales</taxon>
        <taxon>Pleosporineae</taxon>
        <taxon>Phaeosphaeriaceae</taxon>
        <taxon>Parastagonospora</taxon>
    </lineage>
</organism>
<protein>
    <submittedName>
        <fullName evidence="2">Uncharacterized protein</fullName>
    </submittedName>
</protein>
<dbReference type="Proteomes" id="UP000663193">
    <property type="component" value="Chromosome 9"/>
</dbReference>
<sequence length="346" mass="39337">MSSHGADRLDKGFPIKAKFPNGHIMAMDVGYVGQVYLHFAPDGTVIKAEADLIDAAFKHIIIDDPEILRIFSKNGDTIDMNILHPAAVFAIESLNIVNSEEEYFLDATWDNGRLINVTQSSRRIAYRINTTLDGPQEAEEGAVHKRIRESIETQLTEKAARGRPGRKRATEARPSDKIAVPALPAKRQRATKSVVELPTESTPTRDVSEEADETQQDYQPEKFTPRRRAPRQHTPRKRAPKLSKTPELNENDAPKLTKTQIAMQALYRVLDVLPDDHRETYRHFATVVRKEVAKDEERTLEFHRQLRQFVDQHGILEQHNEYVKLLKASGPNKAFQMPFFEDEGAS</sequence>
<dbReference type="OrthoDB" id="3745632at2759"/>
<dbReference type="EMBL" id="CP069031">
    <property type="protein sequence ID" value="QRC99499.1"/>
    <property type="molecule type" value="Genomic_DNA"/>
</dbReference>
<dbReference type="AlphaFoldDB" id="A0A7U2FAN7"/>
<keyword evidence="3" id="KW-1185">Reference proteome</keyword>
<dbReference type="VEuPathDB" id="FungiDB:JI435_144080"/>